<dbReference type="EMBL" id="QGDJ01000006">
    <property type="protein sequence ID" value="PWJ17462.1"/>
    <property type="molecule type" value="Genomic_DNA"/>
</dbReference>
<dbReference type="EMBL" id="UETC01000006">
    <property type="protein sequence ID" value="SSA47527.1"/>
    <property type="molecule type" value="Genomic_DNA"/>
</dbReference>
<dbReference type="RefSeq" id="WP_109564897.1">
    <property type="nucleotide sequence ID" value="NZ_QGDJ01000006.1"/>
</dbReference>
<gene>
    <name evidence="2" type="ORF">BCF38_10672</name>
    <name evidence="3" type="ORF">SAMN05421539_10672</name>
</gene>
<name>A0A2Y9AY84_9RHOB</name>
<proteinExistence type="predicted"/>
<feature type="domain" description="Fatty acid desaturase" evidence="1">
    <location>
        <begin position="51"/>
        <end position="286"/>
    </location>
</feature>
<dbReference type="OrthoDB" id="784276at2"/>
<evidence type="ECO:0000313" key="3">
    <source>
        <dbReference type="EMBL" id="SSA47527.1"/>
    </source>
</evidence>
<evidence type="ECO:0000313" key="4">
    <source>
        <dbReference type="Proteomes" id="UP000245839"/>
    </source>
</evidence>
<dbReference type="AlphaFoldDB" id="A0A2Y9AY84"/>
<dbReference type="GO" id="GO:0006629">
    <property type="term" value="P:lipid metabolic process"/>
    <property type="evidence" value="ECO:0007669"/>
    <property type="project" value="InterPro"/>
</dbReference>
<dbReference type="CDD" id="cd03509">
    <property type="entry name" value="DesA_FADS-like"/>
    <property type="match status" value="1"/>
</dbReference>
<organism evidence="3 5">
    <name type="scientific">Jannaschia seohaensis</name>
    <dbReference type="NCBI Taxonomy" id="475081"/>
    <lineage>
        <taxon>Bacteria</taxon>
        <taxon>Pseudomonadati</taxon>
        <taxon>Pseudomonadota</taxon>
        <taxon>Alphaproteobacteria</taxon>
        <taxon>Rhodobacterales</taxon>
        <taxon>Roseobacteraceae</taxon>
        <taxon>Jannaschia</taxon>
    </lineage>
</organism>
<dbReference type="Proteomes" id="UP000245839">
    <property type="component" value="Unassembled WGS sequence"/>
</dbReference>
<keyword evidence="4" id="KW-1185">Reference proteome</keyword>
<dbReference type="Pfam" id="PF00487">
    <property type="entry name" value="FA_desaturase"/>
    <property type="match status" value="1"/>
</dbReference>
<evidence type="ECO:0000313" key="5">
    <source>
        <dbReference type="Proteomes" id="UP000251571"/>
    </source>
</evidence>
<dbReference type="Proteomes" id="UP000251571">
    <property type="component" value="Unassembled WGS sequence"/>
</dbReference>
<evidence type="ECO:0000259" key="1">
    <source>
        <dbReference type="Pfam" id="PF00487"/>
    </source>
</evidence>
<reference evidence="2 4" key="2">
    <citation type="submission" date="2018-03" db="EMBL/GenBank/DDBJ databases">
        <title>Genomic Encyclopedia of Archaeal and Bacterial Type Strains, Phase II (KMG-II): from individual species to whole genera.</title>
        <authorList>
            <person name="Goeker M."/>
        </authorList>
    </citation>
    <scope>NUCLEOTIDE SEQUENCE [LARGE SCALE GENOMIC DNA]</scope>
    <source>
        <strain evidence="2 4">DSM 25227</strain>
    </source>
</reference>
<accession>A0A2Y9AY84</accession>
<dbReference type="InterPro" id="IPR005804">
    <property type="entry name" value="FA_desaturase_dom"/>
</dbReference>
<reference evidence="3 5" key="1">
    <citation type="submission" date="2016-10" db="EMBL/GenBank/DDBJ databases">
        <authorList>
            <person name="Cai Z."/>
        </authorList>
    </citation>
    <scope>NUCLEOTIDE SEQUENCE [LARGE SCALE GENOMIC DNA]</scope>
    <source>
        <strain evidence="3 5">DSM 25227</strain>
    </source>
</reference>
<protein>
    <submittedName>
        <fullName evidence="3">Fatty acid desaturase</fullName>
    </submittedName>
</protein>
<sequence length="347" mass="38892">MTEGSPSRTGVRRLGAARAGRPIEWPTLLLLAGVHATWAALLWWGDAIPPLAALLILGPILTLHSSLQHEVLHGHPTADSRLNDAMVALPLGLLVPYRRFRDLHLAHHHDPNLTDPYDDPETNYLDPVHWARMGALWRLVWRANNTLLGRMALGPVLAQWTLIREDWRARHDPAVRSAWALHGVGVAVVLALVAASEVPLWAYLGGCWLAMSILRIRTFLEHRAAHAPRERSVIIEDRGPLALLFLNNNFHAVHHARPTLPWYRLPAAYAAERETVLRRNGGYRYTSYWPVFRDHLLRAKDPVPHPFWHSGNRTTARQDAAAVLSSILPEGAPPAAPQPARSRVERS</sequence>
<evidence type="ECO:0000313" key="2">
    <source>
        <dbReference type="EMBL" id="PWJ17462.1"/>
    </source>
</evidence>